<keyword evidence="13" id="KW-0170">Cobalt</keyword>
<dbReference type="GO" id="GO:0004750">
    <property type="term" value="F:D-ribulose-phosphate 3-epimerase activity"/>
    <property type="evidence" value="ECO:0007669"/>
    <property type="project" value="UniProtKB-UniRule"/>
</dbReference>
<evidence type="ECO:0000256" key="8">
    <source>
        <dbReference type="ARBA" id="ARBA00022723"/>
    </source>
</evidence>
<comment type="caution">
    <text evidence="15">The sequence shown here is derived from an EMBL/GenBank/DDBJ whole genome shotgun (WGS) entry which is preliminary data.</text>
</comment>
<dbReference type="InterPro" id="IPR000056">
    <property type="entry name" value="Ribul_P_3_epim-like"/>
</dbReference>
<comment type="cofactor">
    <cofactor evidence="3">
        <name>Co(2+)</name>
        <dbReference type="ChEBI" id="CHEBI:48828"/>
    </cofactor>
</comment>
<dbReference type="NCBIfam" id="NF004076">
    <property type="entry name" value="PRK05581.1-4"/>
    <property type="match status" value="1"/>
</dbReference>
<proteinExistence type="inferred from homology"/>
<dbReference type="SUPFAM" id="SSF51366">
    <property type="entry name" value="Ribulose-phoshate binding barrel"/>
    <property type="match status" value="1"/>
</dbReference>
<feature type="binding site" evidence="10">
    <location>
        <begin position="194"/>
        <end position="196"/>
    </location>
    <ligand>
        <name>substrate</name>
    </ligand>
</feature>
<evidence type="ECO:0000313" key="15">
    <source>
        <dbReference type="EMBL" id="EEW36877.1"/>
    </source>
</evidence>
<evidence type="ECO:0000256" key="10">
    <source>
        <dbReference type="HAMAP-Rule" id="MF_02227"/>
    </source>
</evidence>
<feature type="binding site" evidence="10 14">
    <location>
        <begin position="216"/>
        <end position="217"/>
    </location>
    <ligand>
        <name>substrate</name>
    </ligand>
</feature>
<keyword evidence="9 10" id="KW-0413">Isomerase</keyword>
<comment type="function">
    <text evidence="10">Catalyzes the reversible epimerization of D-ribulose 5-phosphate to D-xylulose 5-phosphate.</text>
</comment>
<dbReference type="Gene3D" id="3.20.20.70">
    <property type="entry name" value="Aldolase class I"/>
    <property type="match status" value="1"/>
</dbReference>
<dbReference type="FunFam" id="3.20.20.70:FF:000004">
    <property type="entry name" value="Ribulose-phosphate 3-epimerase"/>
    <property type="match status" value="1"/>
</dbReference>
<protein>
    <recommendedName>
        <fullName evidence="7 10">Ribulose-phosphate 3-epimerase</fullName>
        <ecNumber evidence="7 10">5.1.3.1</ecNumber>
    </recommendedName>
</protein>
<evidence type="ECO:0000256" key="4">
    <source>
        <dbReference type="ARBA" id="ARBA00001947"/>
    </source>
</evidence>
<dbReference type="GO" id="GO:0006098">
    <property type="term" value="P:pentose-phosphate shunt"/>
    <property type="evidence" value="ECO:0007669"/>
    <property type="project" value="UniProtKB-UniRule"/>
</dbReference>
<evidence type="ECO:0000256" key="9">
    <source>
        <dbReference type="ARBA" id="ARBA00023235"/>
    </source>
</evidence>
<dbReference type="HAMAP" id="MF_02227">
    <property type="entry name" value="RPE"/>
    <property type="match status" value="1"/>
</dbReference>
<reference evidence="15 16" key="1">
    <citation type="submission" date="2009-08" db="EMBL/GenBank/DDBJ databases">
        <authorList>
            <person name="Muzny D."/>
            <person name="Qin X."/>
            <person name="Deng J."/>
            <person name="Jiang H."/>
            <person name="Liu Y."/>
            <person name="Qu J."/>
            <person name="Song X.-Z."/>
            <person name="Zhang L."/>
            <person name="Thornton R."/>
            <person name="Coyle M."/>
            <person name="Francisco L."/>
            <person name="Jackson L."/>
            <person name="Javaid M."/>
            <person name="Korchina V."/>
            <person name="Kovar C."/>
            <person name="Mata R."/>
            <person name="Mathew T."/>
            <person name="Ngo R."/>
            <person name="Nguyen L."/>
            <person name="Nguyen N."/>
            <person name="Okwuonu G."/>
            <person name="Ongeri F."/>
            <person name="Pham C."/>
            <person name="Simmons D."/>
            <person name="Wilczek-Boney K."/>
            <person name="Hale W."/>
            <person name="Jakkamsetti A."/>
            <person name="Pham P."/>
            <person name="Ruth R."/>
            <person name="San Lucas F."/>
            <person name="Warren J."/>
            <person name="Zhang J."/>
            <person name="Zhao Z."/>
            <person name="Zhou C."/>
            <person name="Zhu D."/>
            <person name="Lee S."/>
            <person name="Bess C."/>
            <person name="Blankenburg K."/>
            <person name="Forbes L."/>
            <person name="Fu Q."/>
            <person name="Gubbala S."/>
            <person name="Hirani K."/>
            <person name="Jayaseelan J.C."/>
            <person name="Lara F."/>
            <person name="Munidasa M."/>
            <person name="Palculict T."/>
            <person name="Patil S."/>
            <person name="Pu L.-L."/>
            <person name="Saada N."/>
            <person name="Tang L."/>
            <person name="Weissenberger G."/>
            <person name="Zhu Y."/>
            <person name="Hemphill L."/>
            <person name="Shang Y."/>
            <person name="Youmans B."/>
            <person name="Ayvaz T."/>
            <person name="Ross M."/>
            <person name="Santibanez J."/>
            <person name="Aqrawi P."/>
            <person name="Gross S."/>
            <person name="Joshi V."/>
            <person name="Fowler G."/>
            <person name="Nazareth L."/>
            <person name="Reid J."/>
            <person name="Worley K."/>
            <person name="Petrosino J."/>
            <person name="Highlander S."/>
            <person name="Gibbs R."/>
        </authorList>
    </citation>
    <scope>NUCLEOTIDE SEQUENCE [LARGE SCALE GENOMIC DNA]</scope>
    <source>
        <strain evidence="15 16">ATCC 49175</strain>
    </source>
</reference>
<sequence length="235" mass="25436">MKNWTKENQYINEKNSQRRQNMKVAPSILSANFATLGEDVKKVEKLGADWIHIDAMDGQFVPNLTLGPNIVEGLRPVTDLVLDCHLMVQNPERFIPQFAKAGADYISVHVEATPHIHRALQAIKAEGVKAGVVINPGTPVSAISAVLSEVDLVLVMTVNPGFGGQSFIPETLDKVRELVALREEKGYHYLIEVDGGVNGETAKLCAAAGVDVAVAGSYVYYADDIKAAIDSIKEA</sequence>
<gene>
    <name evidence="10 15" type="primary">rpe</name>
    <name evidence="15" type="ORF">HMPREF0444_1095</name>
</gene>
<comment type="cofactor">
    <cofactor evidence="2">
        <name>Mn(2+)</name>
        <dbReference type="ChEBI" id="CHEBI:29035"/>
    </cofactor>
</comment>
<evidence type="ECO:0000256" key="11">
    <source>
        <dbReference type="PIRNR" id="PIRNR001461"/>
    </source>
</evidence>
<evidence type="ECO:0000256" key="1">
    <source>
        <dbReference type="ARBA" id="ARBA00001782"/>
    </source>
</evidence>
<comment type="cofactor">
    <cofactor evidence="10 13">
        <name>a divalent metal cation</name>
        <dbReference type="ChEBI" id="CHEBI:60240"/>
    </cofactor>
    <text evidence="10 13">Binds 1 divalent metal cation per subunit.</text>
</comment>
<dbReference type="EMBL" id="ACKZ01000020">
    <property type="protein sequence ID" value="EEW36877.1"/>
    <property type="molecule type" value="Genomic_DNA"/>
</dbReference>
<name>C8NGQ0_9LACT</name>
<keyword evidence="16" id="KW-1185">Reference proteome</keyword>
<accession>C8NGQ0</accession>
<organism evidence="15 16">
    <name type="scientific">Granulicatella adiacens ATCC 49175</name>
    <dbReference type="NCBI Taxonomy" id="638301"/>
    <lineage>
        <taxon>Bacteria</taxon>
        <taxon>Bacillati</taxon>
        <taxon>Bacillota</taxon>
        <taxon>Bacilli</taxon>
        <taxon>Lactobacillales</taxon>
        <taxon>Carnobacteriaceae</taxon>
        <taxon>Granulicatella</taxon>
    </lineage>
</organism>
<feature type="binding site" evidence="10 14">
    <location>
        <position position="85"/>
    </location>
    <ligand>
        <name>substrate</name>
    </ligand>
</feature>
<evidence type="ECO:0000256" key="6">
    <source>
        <dbReference type="ARBA" id="ARBA00009541"/>
    </source>
</evidence>
<comment type="similarity">
    <text evidence="6 10 11">Belongs to the ribulose-phosphate 3-epimerase family.</text>
</comment>
<evidence type="ECO:0000313" key="16">
    <source>
        <dbReference type="Proteomes" id="UP000005926"/>
    </source>
</evidence>
<feature type="binding site" evidence="14">
    <location>
        <position position="196"/>
    </location>
    <ligand>
        <name>substrate</name>
    </ligand>
</feature>
<evidence type="ECO:0000256" key="2">
    <source>
        <dbReference type="ARBA" id="ARBA00001936"/>
    </source>
</evidence>
<evidence type="ECO:0000256" key="7">
    <source>
        <dbReference type="ARBA" id="ARBA00013188"/>
    </source>
</evidence>
<dbReference type="Pfam" id="PF00834">
    <property type="entry name" value="Ribul_P_3_epim"/>
    <property type="match status" value="1"/>
</dbReference>
<dbReference type="AlphaFoldDB" id="C8NGQ0"/>
<dbReference type="eggNOG" id="COG0036">
    <property type="taxonomic scope" value="Bacteria"/>
</dbReference>
<feature type="binding site" evidence="10 13">
    <location>
        <position position="85"/>
    </location>
    <ligand>
        <name>a divalent metal cation</name>
        <dbReference type="ChEBI" id="CHEBI:60240"/>
    </ligand>
</feature>
<keyword evidence="10 11" id="KW-0119">Carbohydrate metabolism</keyword>
<comment type="cofactor">
    <cofactor evidence="5">
        <name>Fe(2+)</name>
        <dbReference type="ChEBI" id="CHEBI:29033"/>
    </cofactor>
</comment>
<dbReference type="GO" id="GO:0019323">
    <property type="term" value="P:pentose catabolic process"/>
    <property type="evidence" value="ECO:0007669"/>
    <property type="project" value="UniProtKB-UniRule"/>
</dbReference>
<feature type="active site" description="Proton acceptor" evidence="10 12">
    <location>
        <position position="54"/>
    </location>
</feature>
<dbReference type="GO" id="GO:0046872">
    <property type="term" value="F:metal ion binding"/>
    <property type="evidence" value="ECO:0007669"/>
    <property type="project" value="UniProtKB-UniRule"/>
</dbReference>
<comment type="catalytic activity">
    <reaction evidence="1 10 11">
        <text>D-ribulose 5-phosphate = D-xylulose 5-phosphate</text>
        <dbReference type="Rhea" id="RHEA:13677"/>
        <dbReference type="ChEBI" id="CHEBI:57737"/>
        <dbReference type="ChEBI" id="CHEBI:58121"/>
        <dbReference type="EC" id="5.1.3.1"/>
    </reaction>
</comment>
<evidence type="ECO:0000256" key="12">
    <source>
        <dbReference type="PIRSR" id="PIRSR001461-1"/>
    </source>
</evidence>
<dbReference type="Proteomes" id="UP000005926">
    <property type="component" value="Unassembled WGS sequence"/>
</dbReference>
<dbReference type="InterPro" id="IPR013785">
    <property type="entry name" value="Aldolase_TIM"/>
</dbReference>
<dbReference type="InterPro" id="IPR011060">
    <property type="entry name" value="RibuloseP-bd_barrel"/>
</dbReference>
<dbReference type="NCBIfam" id="TIGR01163">
    <property type="entry name" value="rpe"/>
    <property type="match status" value="1"/>
</dbReference>
<dbReference type="PANTHER" id="PTHR11749">
    <property type="entry name" value="RIBULOSE-5-PHOSPHATE-3-EPIMERASE"/>
    <property type="match status" value="1"/>
</dbReference>
<keyword evidence="8 10" id="KW-0479">Metal-binding</keyword>
<dbReference type="STRING" id="638301.HMPREF0444_1095"/>
<keyword evidence="13" id="KW-0862">Zinc</keyword>
<feature type="binding site" evidence="10 13">
    <location>
        <position position="52"/>
    </location>
    <ligand>
        <name>a divalent metal cation</name>
        <dbReference type="ChEBI" id="CHEBI:60240"/>
    </ligand>
</feature>
<evidence type="ECO:0000256" key="13">
    <source>
        <dbReference type="PIRSR" id="PIRSR001461-2"/>
    </source>
</evidence>
<feature type="active site" description="Proton donor" evidence="10 12">
    <location>
        <position position="194"/>
    </location>
</feature>
<dbReference type="HOGENOM" id="CLU_054856_2_1_9"/>
<dbReference type="PIRSF" id="PIRSF001461">
    <property type="entry name" value="RPE"/>
    <property type="match status" value="1"/>
</dbReference>
<feature type="binding site" evidence="10 13">
    <location>
        <position position="54"/>
    </location>
    <ligand>
        <name>a divalent metal cation</name>
        <dbReference type="ChEBI" id="CHEBI:60240"/>
    </ligand>
</feature>
<keyword evidence="13" id="KW-0464">Manganese</keyword>
<comment type="cofactor">
    <cofactor evidence="4">
        <name>Zn(2+)</name>
        <dbReference type="ChEBI" id="CHEBI:29105"/>
    </cofactor>
</comment>
<dbReference type="InterPro" id="IPR026019">
    <property type="entry name" value="Ribul_P_3_epim"/>
</dbReference>
<dbReference type="EC" id="5.1.3.1" evidence="7 10"/>
<dbReference type="CDD" id="cd00429">
    <property type="entry name" value="RPE"/>
    <property type="match status" value="1"/>
</dbReference>
<feature type="binding site" evidence="10 13">
    <location>
        <position position="194"/>
    </location>
    <ligand>
        <name>a divalent metal cation</name>
        <dbReference type="ChEBI" id="CHEBI:60240"/>
    </ligand>
</feature>
<dbReference type="GO" id="GO:0005737">
    <property type="term" value="C:cytoplasm"/>
    <property type="evidence" value="ECO:0007669"/>
    <property type="project" value="UniProtKB-ARBA"/>
</dbReference>
<evidence type="ECO:0000256" key="5">
    <source>
        <dbReference type="ARBA" id="ARBA00001954"/>
    </source>
</evidence>
<evidence type="ECO:0000256" key="3">
    <source>
        <dbReference type="ARBA" id="ARBA00001941"/>
    </source>
</evidence>
<feature type="binding site" evidence="10 14">
    <location>
        <begin position="161"/>
        <end position="164"/>
    </location>
    <ligand>
        <name>substrate</name>
    </ligand>
</feature>
<feature type="binding site" evidence="10 14">
    <location>
        <position position="27"/>
    </location>
    <ligand>
        <name>substrate</name>
    </ligand>
</feature>
<dbReference type="PROSITE" id="PS01086">
    <property type="entry name" value="RIBUL_P_3_EPIMER_2"/>
    <property type="match status" value="1"/>
</dbReference>
<evidence type="ECO:0000256" key="14">
    <source>
        <dbReference type="PIRSR" id="PIRSR001461-3"/>
    </source>
</evidence>
<comment type="pathway">
    <text evidence="10">Carbohydrate degradation.</text>
</comment>